<accession>A0A409WRQ1</accession>
<comment type="caution">
    <text evidence="1">The sequence shown here is derived from an EMBL/GenBank/DDBJ whole genome shotgun (WGS) entry which is preliminary data.</text>
</comment>
<evidence type="ECO:0000313" key="1">
    <source>
        <dbReference type="EMBL" id="PPQ81193.1"/>
    </source>
</evidence>
<name>A0A409WRQ1_PSICY</name>
<dbReference type="AlphaFoldDB" id="A0A409WRQ1"/>
<gene>
    <name evidence="1" type="ORF">CVT25_015207</name>
</gene>
<dbReference type="EMBL" id="NHYD01003274">
    <property type="protein sequence ID" value="PPQ81193.1"/>
    <property type="molecule type" value="Genomic_DNA"/>
</dbReference>
<proteinExistence type="predicted"/>
<reference evidence="1 2" key="1">
    <citation type="journal article" date="2018" name="Evol. Lett.">
        <title>Horizontal gene cluster transfer increased hallucinogenic mushroom diversity.</title>
        <authorList>
            <person name="Reynolds H.T."/>
            <person name="Vijayakumar V."/>
            <person name="Gluck-Thaler E."/>
            <person name="Korotkin H.B."/>
            <person name="Matheny P.B."/>
            <person name="Slot J.C."/>
        </authorList>
    </citation>
    <scope>NUCLEOTIDE SEQUENCE [LARGE SCALE GENOMIC DNA]</scope>
    <source>
        <strain evidence="1 2">2631</strain>
    </source>
</reference>
<keyword evidence="2" id="KW-1185">Reference proteome</keyword>
<dbReference type="Proteomes" id="UP000283269">
    <property type="component" value="Unassembled WGS sequence"/>
</dbReference>
<evidence type="ECO:0000313" key="2">
    <source>
        <dbReference type="Proteomes" id="UP000283269"/>
    </source>
</evidence>
<organism evidence="1 2">
    <name type="scientific">Psilocybe cyanescens</name>
    <dbReference type="NCBI Taxonomy" id="93625"/>
    <lineage>
        <taxon>Eukaryota</taxon>
        <taxon>Fungi</taxon>
        <taxon>Dikarya</taxon>
        <taxon>Basidiomycota</taxon>
        <taxon>Agaricomycotina</taxon>
        <taxon>Agaricomycetes</taxon>
        <taxon>Agaricomycetidae</taxon>
        <taxon>Agaricales</taxon>
        <taxon>Agaricineae</taxon>
        <taxon>Strophariaceae</taxon>
        <taxon>Psilocybe</taxon>
    </lineage>
</organism>
<dbReference type="InParanoid" id="A0A409WRQ1"/>
<protein>
    <submittedName>
        <fullName evidence="1">Uncharacterized protein</fullName>
    </submittedName>
</protein>
<sequence>MSQIVTAHDFTVSERHLPYRPGEVFTAADADAGVNATTAKQSRFASRQLYGANTEGCEDDEVDMDVEMDREKEEAFEFDEDSEEEFFYPPGEVSNVKGAKASAADATKTGTTTRFSSLPLILGFSLKQSESSFAPYSPPKGAAQKKKEYSPRGVVLAPTHELARQLAGFAKDLPFPRYEAQGCSSSSSSSSNRLNCNVDPAYVHCTHLHNTPSHMHLARSTEVVYTPKRNRLAIRTPYRDVTHTVVAMRFLAPPVMPGIVSALKEEEEEFGRGARPTLV</sequence>